<dbReference type="Gene3D" id="3.60.130.10">
    <property type="entry name" value="Clavaminate synthase-like"/>
    <property type="match status" value="1"/>
</dbReference>
<dbReference type="InterPro" id="IPR003819">
    <property type="entry name" value="TauD/TfdA-like"/>
</dbReference>
<accession>A0ABT1LZS1</accession>
<evidence type="ECO:0000313" key="8">
    <source>
        <dbReference type="Proteomes" id="UP001651690"/>
    </source>
</evidence>
<evidence type="ECO:0000256" key="4">
    <source>
        <dbReference type="ARBA" id="ARBA00023194"/>
    </source>
</evidence>
<dbReference type="Pfam" id="PF02668">
    <property type="entry name" value="TauD"/>
    <property type="match status" value="1"/>
</dbReference>
<evidence type="ECO:0000256" key="2">
    <source>
        <dbReference type="ARBA" id="ARBA00023002"/>
    </source>
</evidence>
<keyword evidence="2" id="KW-0560">Oxidoreductase</keyword>
<dbReference type="PANTHER" id="PTHR10696:SF56">
    <property type="entry name" value="TAUD_TFDA-LIKE DOMAIN-CONTAINING PROTEIN"/>
    <property type="match status" value="1"/>
</dbReference>
<evidence type="ECO:0000313" key="7">
    <source>
        <dbReference type="EMBL" id="MCP9272398.1"/>
    </source>
</evidence>
<dbReference type="GO" id="GO:0051213">
    <property type="term" value="F:dioxygenase activity"/>
    <property type="evidence" value="ECO:0007669"/>
    <property type="project" value="UniProtKB-KW"/>
</dbReference>
<keyword evidence="8" id="KW-1185">Reference proteome</keyword>
<organism evidence="7 8">
    <name type="scientific">Mycolicibacterium arenosum</name>
    <dbReference type="NCBI Taxonomy" id="2952157"/>
    <lineage>
        <taxon>Bacteria</taxon>
        <taxon>Bacillati</taxon>
        <taxon>Actinomycetota</taxon>
        <taxon>Actinomycetes</taxon>
        <taxon>Mycobacteriales</taxon>
        <taxon>Mycobacteriaceae</taxon>
        <taxon>Mycolicibacterium</taxon>
    </lineage>
</organism>
<evidence type="ECO:0000259" key="6">
    <source>
        <dbReference type="Pfam" id="PF02668"/>
    </source>
</evidence>
<gene>
    <name evidence="7" type="ORF">NM203_09390</name>
</gene>
<keyword evidence="3" id="KW-0408">Iron</keyword>
<reference evidence="7 8" key="1">
    <citation type="submission" date="2022-06" db="EMBL/GenBank/DDBJ databases">
        <title>Mycolicibacterium sp. CAU 1645 isolated from seawater.</title>
        <authorList>
            <person name="Kim W."/>
        </authorList>
    </citation>
    <scope>NUCLEOTIDE SEQUENCE [LARGE SCALE GENOMIC DNA]</scope>
    <source>
        <strain evidence="7 8">CAU 1645</strain>
    </source>
</reference>
<keyword evidence="4" id="KW-0045">Antibiotic biosynthesis</keyword>
<evidence type="ECO:0000256" key="3">
    <source>
        <dbReference type="ARBA" id="ARBA00023004"/>
    </source>
</evidence>
<dbReference type="PANTHER" id="PTHR10696">
    <property type="entry name" value="GAMMA-BUTYROBETAINE HYDROXYLASE-RELATED"/>
    <property type="match status" value="1"/>
</dbReference>
<dbReference type="RefSeq" id="WP_255059579.1">
    <property type="nucleotide sequence ID" value="NZ_JANDBD010000003.1"/>
</dbReference>
<comment type="caution">
    <text evidence="7">The sequence shown here is derived from an EMBL/GenBank/DDBJ whole genome shotgun (WGS) entry which is preliminary data.</text>
</comment>
<dbReference type="InterPro" id="IPR050411">
    <property type="entry name" value="AlphaKG_dependent_hydroxylases"/>
</dbReference>
<evidence type="ECO:0000256" key="1">
    <source>
        <dbReference type="ARBA" id="ARBA00001954"/>
    </source>
</evidence>
<dbReference type="SUPFAM" id="SSF51197">
    <property type="entry name" value="Clavaminate synthase-like"/>
    <property type="match status" value="1"/>
</dbReference>
<keyword evidence="7" id="KW-0223">Dioxygenase</keyword>
<evidence type="ECO:0000256" key="5">
    <source>
        <dbReference type="SAM" id="MobiDB-lite"/>
    </source>
</evidence>
<dbReference type="Proteomes" id="UP001651690">
    <property type="component" value="Unassembled WGS sequence"/>
</dbReference>
<protein>
    <submittedName>
        <fullName evidence="7">TauD/TfdA family dioxygenase</fullName>
    </submittedName>
</protein>
<sequence>MTIEATHLATDTQRRPITGPTVWDRDSLQAEDYVLAVEPAQADACLRLRDDLRRAGRTIATVEPADFQVPELAELGRAVRRRILAGPGFGVLSGLPLAGWTDEEASMLYWGLGTYLGTPQPQNLFGDRVYLVADTGKAITEARGSKTNSELIFHTDGASGYLNSRVDVLGLLCLRKAVSGGESRMISSHTAYNRLLEKHPDLVEILYEPFCFDRSRETAPGGDPISVGSVFTDTPDGVRVRYNRAYIELGHMRAERPLTDRQRDALTTFDNVLNDPSLSVEFTLEPGDVFLASDHATMHNRRAFVDAEDVADRRALVRLWLEGEPRN</sequence>
<proteinExistence type="predicted"/>
<dbReference type="EMBL" id="JANDBD010000003">
    <property type="protein sequence ID" value="MCP9272398.1"/>
    <property type="molecule type" value="Genomic_DNA"/>
</dbReference>
<dbReference type="InterPro" id="IPR042098">
    <property type="entry name" value="TauD-like_sf"/>
</dbReference>
<name>A0ABT1LZS1_9MYCO</name>
<feature type="region of interest" description="Disordered" evidence="5">
    <location>
        <begin position="1"/>
        <end position="20"/>
    </location>
</feature>
<comment type="cofactor">
    <cofactor evidence="1">
        <name>Fe(2+)</name>
        <dbReference type="ChEBI" id="CHEBI:29033"/>
    </cofactor>
</comment>
<feature type="domain" description="TauD/TfdA-like" evidence="6">
    <location>
        <begin position="62"/>
        <end position="320"/>
    </location>
</feature>